<evidence type="ECO:0000313" key="3">
    <source>
        <dbReference type="Proteomes" id="UP000233654"/>
    </source>
</evidence>
<feature type="transmembrane region" description="Helical" evidence="1">
    <location>
        <begin position="157"/>
        <end position="178"/>
    </location>
</feature>
<feature type="transmembrane region" description="Helical" evidence="1">
    <location>
        <begin position="190"/>
        <end position="207"/>
    </location>
</feature>
<protein>
    <submittedName>
        <fullName evidence="2">Uncharacterized protein</fullName>
    </submittedName>
</protein>
<feature type="transmembrane region" description="Helical" evidence="1">
    <location>
        <begin position="24"/>
        <end position="43"/>
    </location>
</feature>
<organism evidence="2 3">
    <name type="scientific">Candidatus Anoxymicrobium japonicum</name>
    <dbReference type="NCBI Taxonomy" id="2013648"/>
    <lineage>
        <taxon>Bacteria</taxon>
        <taxon>Bacillati</taxon>
        <taxon>Actinomycetota</taxon>
        <taxon>Candidatus Geothermincolia</taxon>
        <taxon>Candidatus Geothermincolales</taxon>
        <taxon>Candidatus Anoxymicrobiaceae</taxon>
        <taxon>Candidatus Anoxymicrobium</taxon>
    </lineage>
</organism>
<name>A0A2N3G538_9ACTN</name>
<gene>
    <name evidence="2" type="ORF">CVT63_05985</name>
</gene>
<dbReference type="Proteomes" id="UP000233654">
    <property type="component" value="Unassembled WGS sequence"/>
</dbReference>
<accession>A0A2N3G538</accession>
<feature type="transmembrane region" description="Helical" evidence="1">
    <location>
        <begin position="219"/>
        <end position="242"/>
    </location>
</feature>
<evidence type="ECO:0000256" key="1">
    <source>
        <dbReference type="SAM" id="Phobius"/>
    </source>
</evidence>
<feature type="transmembrane region" description="Helical" evidence="1">
    <location>
        <begin position="119"/>
        <end position="137"/>
    </location>
</feature>
<feature type="transmembrane region" description="Helical" evidence="1">
    <location>
        <begin position="91"/>
        <end position="112"/>
    </location>
</feature>
<sequence length="257" mass="29349">MDQEKPHVLPHRAHRKLVAKSKTAAILEFLLILVMFEAPLILFGSRLTFLMSSNVQNVLPEFTYANSNVVTFNGILKNMYVFDSAAKYPSVSFSLSVASVSILLIVLAFLVASYPARFWIIYLSLLTFFSSVFFAVMPDRFPYSLKMLLELYLNIQVSVWIFIPVLLVGAFVTVPLGLASKILAITITELYSFLFGFVRYFAFIYVMSKFSYIFALPGYFAFIFVLDFLYIVSAYSLFMVIASGKLSKKKEKWKWAF</sequence>
<comment type="caution">
    <text evidence="2">The sequence shown here is derived from an EMBL/GenBank/DDBJ whole genome shotgun (WGS) entry which is preliminary data.</text>
</comment>
<keyword evidence="1" id="KW-0472">Membrane</keyword>
<keyword evidence="1" id="KW-0812">Transmembrane</keyword>
<dbReference type="AlphaFoldDB" id="A0A2N3G538"/>
<dbReference type="EMBL" id="PHEX01000051">
    <property type="protein sequence ID" value="PKQ27823.1"/>
    <property type="molecule type" value="Genomic_DNA"/>
</dbReference>
<proteinExistence type="predicted"/>
<keyword evidence="1" id="KW-1133">Transmembrane helix</keyword>
<evidence type="ECO:0000313" key="2">
    <source>
        <dbReference type="EMBL" id="PKQ27823.1"/>
    </source>
</evidence>
<reference evidence="2 3" key="1">
    <citation type="journal article" date="2017" name="ISME J.">
        <title>Potential for microbial H2 and metal transformations associated with novel bacteria and archaea in deep terrestrial subsurface sediments.</title>
        <authorList>
            <person name="Hernsdorf A.W."/>
            <person name="Amano Y."/>
            <person name="Miyakawa K."/>
            <person name="Ise K."/>
            <person name="Suzuki Y."/>
            <person name="Anantharaman K."/>
            <person name="Probst A."/>
            <person name="Burstein D."/>
            <person name="Thomas B.C."/>
            <person name="Banfield J.F."/>
        </authorList>
    </citation>
    <scope>NUCLEOTIDE SEQUENCE [LARGE SCALE GENOMIC DNA]</scope>
    <source>
        <strain evidence="2">HGW-Actinobacteria-3</strain>
    </source>
</reference>